<name>A0A917Q4W3_9HYPH</name>
<dbReference type="RefSeq" id="WP_188909168.1">
    <property type="nucleotide sequence ID" value="NZ_BMMF01000002.1"/>
</dbReference>
<reference evidence="1 2" key="1">
    <citation type="journal article" date="2014" name="Int. J. Syst. Evol. Microbiol.">
        <title>Complete genome sequence of Corynebacterium casei LMG S-19264T (=DSM 44701T), isolated from a smear-ripened cheese.</title>
        <authorList>
            <consortium name="US DOE Joint Genome Institute (JGI-PGF)"/>
            <person name="Walter F."/>
            <person name="Albersmeier A."/>
            <person name="Kalinowski J."/>
            <person name="Ruckert C."/>
        </authorList>
    </citation>
    <scope>NUCLEOTIDE SEQUENCE [LARGE SCALE GENOMIC DNA]</scope>
    <source>
        <strain evidence="1 2">CGMCC 1.9161</strain>
    </source>
</reference>
<gene>
    <name evidence="1" type="ORF">GCM10011322_04770</name>
</gene>
<dbReference type="EMBL" id="BMMF01000002">
    <property type="protein sequence ID" value="GGK21171.1"/>
    <property type="molecule type" value="Genomic_DNA"/>
</dbReference>
<protein>
    <submittedName>
        <fullName evidence="1">Uncharacterized protein</fullName>
    </submittedName>
</protein>
<sequence length="171" mass="19530">MSLRRLVLSDKSLAYAPLWTEADGEDAYTRIHVPVEIDGVVYSSLALSGGAYARLPDRHVTFELAFLDQASARRIRLARVDWRDRKGGHSNPRRCGGPWAGRRVPETHHHAFDLNFVEAEERMRRGKLPCAQPVEEPLQSFEDLSRWVGKAFRISNMHVVPPPPWSYDLFP</sequence>
<proteinExistence type="predicted"/>
<dbReference type="Proteomes" id="UP000600449">
    <property type="component" value="Unassembled WGS sequence"/>
</dbReference>
<dbReference type="AlphaFoldDB" id="A0A917Q4W3"/>
<evidence type="ECO:0000313" key="2">
    <source>
        <dbReference type="Proteomes" id="UP000600449"/>
    </source>
</evidence>
<keyword evidence="2" id="KW-1185">Reference proteome</keyword>
<comment type="caution">
    <text evidence="1">The sequence shown here is derived from an EMBL/GenBank/DDBJ whole genome shotgun (WGS) entry which is preliminary data.</text>
</comment>
<organism evidence="1 2">
    <name type="scientific">Salinarimonas ramus</name>
    <dbReference type="NCBI Taxonomy" id="690164"/>
    <lineage>
        <taxon>Bacteria</taxon>
        <taxon>Pseudomonadati</taxon>
        <taxon>Pseudomonadota</taxon>
        <taxon>Alphaproteobacteria</taxon>
        <taxon>Hyphomicrobiales</taxon>
        <taxon>Salinarimonadaceae</taxon>
        <taxon>Salinarimonas</taxon>
    </lineage>
</organism>
<evidence type="ECO:0000313" key="1">
    <source>
        <dbReference type="EMBL" id="GGK21171.1"/>
    </source>
</evidence>
<accession>A0A917Q4W3</accession>